<protein>
    <recommendedName>
        <fullName evidence="13">Sodium/calcium exchanger membrane region domain-containing protein</fullName>
    </recommendedName>
</protein>
<feature type="signal peptide" evidence="12">
    <location>
        <begin position="1"/>
        <end position="18"/>
    </location>
</feature>
<dbReference type="OrthoDB" id="1699231at2759"/>
<feature type="coiled-coil region" evidence="10">
    <location>
        <begin position="796"/>
        <end position="823"/>
    </location>
</feature>
<feature type="domain" description="Sodium/calcium exchanger membrane region" evidence="13">
    <location>
        <begin position="941"/>
        <end position="1101"/>
    </location>
</feature>
<evidence type="ECO:0000256" key="6">
    <source>
        <dbReference type="ARBA" id="ARBA00022837"/>
    </source>
</evidence>
<dbReference type="GO" id="GO:0000329">
    <property type="term" value="C:fungal-type vacuole membrane"/>
    <property type="evidence" value="ECO:0007669"/>
    <property type="project" value="TreeGrafter"/>
</dbReference>
<dbReference type="Proteomes" id="UP000676310">
    <property type="component" value="Unassembled WGS sequence"/>
</dbReference>
<gene>
    <name evidence="14" type="ORF">ALTATR162_LOCUS512</name>
</gene>
<evidence type="ECO:0000256" key="10">
    <source>
        <dbReference type="SAM" id="Coils"/>
    </source>
</evidence>
<evidence type="ECO:0000256" key="12">
    <source>
        <dbReference type="SAM" id="SignalP"/>
    </source>
</evidence>
<dbReference type="GO" id="GO:0015369">
    <property type="term" value="F:calcium:proton antiporter activity"/>
    <property type="evidence" value="ECO:0007669"/>
    <property type="project" value="InterPro"/>
</dbReference>
<feature type="transmembrane region" description="Helical" evidence="11">
    <location>
        <begin position="910"/>
        <end position="936"/>
    </location>
</feature>
<keyword evidence="9 11" id="KW-0472">Membrane</keyword>
<feature type="transmembrane region" description="Helical" evidence="11">
    <location>
        <begin position="1006"/>
        <end position="1027"/>
    </location>
</feature>
<dbReference type="Gene3D" id="1.20.1420.30">
    <property type="entry name" value="NCX, central ion-binding region"/>
    <property type="match status" value="1"/>
</dbReference>
<dbReference type="NCBIfam" id="TIGR00378">
    <property type="entry name" value="cax"/>
    <property type="match status" value="1"/>
</dbReference>
<feature type="transmembrane region" description="Helical" evidence="11">
    <location>
        <begin position="1228"/>
        <end position="1249"/>
    </location>
</feature>
<dbReference type="FunFam" id="1.20.1420.30:FF:000011">
    <property type="entry name" value="Vacuolar calcium ion transporter"/>
    <property type="match status" value="1"/>
</dbReference>
<evidence type="ECO:0000259" key="13">
    <source>
        <dbReference type="Pfam" id="PF01699"/>
    </source>
</evidence>
<dbReference type="InterPro" id="IPR004713">
    <property type="entry name" value="CaH_exchang"/>
</dbReference>
<feature type="transmembrane region" description="Helical" evidence="11">
    <location>
        <begin position="973"/>
        <end position="994"/>
    </location>
</feature>
<dbReference type="InterPro" id="IPR004798">
    <property type="entry name" value="CAX-like"/>
</dbReference>
<reference evidence="14" key="1">
    <citation type="submission" date="2021-05" db="EMBL/GenBank/DDBJ databases">
        <authorList>
            <person name="Stam R."/>
        </authorList>
    </citation>
    <scope>NUCLEOTIDE SEQUENCE</scope>
    <source>
        <strain evidence="14">CS162</strain>
    </source>
</reference>
<keyword evidence="12" id="KW-0732">Signal</keyword>
<keyword evidence="7 11" id="KW-1133">Transmembrane helix</keyword>
<dbReference type="PANTHER" id="PTHR31503">
    <property type="entry name" value="VACUOLAR CALCIUM ION TRANSPORTER"/>
    <property type="match status" value="1"/>
</dbReference>
<feature type="domain" description="Sodium/calcium exchanger membrane region" evidence="13">
    <location>
        <begin position="1133"/>
        <end position="1274"/>
    </location>
</feature>
<comment type="subcellular location">
    <subcellularLocation>
        <location evidence="1">Endomembrane system</location>
        <topology evidence="1">Multi-pass membrane protein</topology>
    </subcellularLocation>
</comment>
<keyword evidence="10" id="KW-0175">Coiled coil</keyword>
<keyword evidence="3" id="KW-0813">Transport</keyword>
<evidence type="ECO:0000256" key="7">
    <source>
        <dbReference type="ARBA" id="ARBA00022989"/>
    </source>
</evidence>
<feature type="transmembrane region" description="Helical" evidence="11">
    <location>
        <begin position="1170"/>
        <end position="1189"/>
    </location>
</feature>
<feature type="transmembrane region" description="Helical" evidence="11">
    <location>
        <begin position="942"/>
        <end position="961"/>
    </location>
</feature>
<sequence>MHPVHAFAALAMTGCAAALPQSIPLNQVAEIPAAPITETPLGDGAGTKVIPYAPDAVVADTFASVLADPASADKALKRRDWDCSAQPLGAGPVPSPDTPEAFLAMEELSNAANGAAVPAGYVNKFKNLKGSNNAVAYLGHNTLDTYDTQACADSCTGKQGCSSFNIFFERDPSVVPADSCANPASTTVIKCVLWGSPITAETAVNTGQWRNEFQVVIAGSNGYVSERVVPVDGYSGESLGNVAINAPSDCNGDDTYMGYKLFNDGQPFEPARCAAACEAETKWNVENLNSRMLCKFFNTYVLMKNGEPQGQYCSMYTQKWEKSVAVNDGQWRGEDHYTIASSFSYSNTADPGKPKLPCDVAAAKSAIVASSLQPFCSTILGYTTPVSTVIATEFTTVPATTVVETVSPVTTTTTIVTQAPQKRDVASPATPDALATFVASAVSAACSLQATPFTETSTVSTTTVATISSGTVATITTLPVRTTIVTSTVAPAPTCTASGANIIQNSGFENGMSGWSQTGYGAKAAPAASGVIAGGSSGAASYGLTASSAGTGVILSQQLNGLTTGVKYNFSTKDILGLGLDLEPEVFDYVESRAEYTKLSPEDRLPLPWLRDCPALRIGEHVLCILEATLGRTSETAIMFLGERNQLPPRYSHSTMMFSSKRPSQTREGFYQDPSHHPCTDYTSLVQRYIIEVTGSNNRFGPGAFLYVCLAALLELHLSSAPTCILHIGVNGVEELMFLRYRGFYNPHNKEYSVFRSPPGLLWNQLRKELDEQRTTLRWMTRFFQKHFDHENQDLRTEFEEIRERFKLRVEDLEQAESQLRDSWAWEGIDKSYRMAEMSIRESKRVMLLTALAFVFLPFSLAASVYGMQQTMPQPANGRLHDEHTPLIGRTQNYEDESRVKTLPKHILHLIYATLASNYVNVFLVFVPLGIIAGALHWNPTVVFVLNFIAIIPLAALLSFATEELSAKLGQTLGGLMNATFGNAVELIVSIVALKQGEIRIVQASMLGSILSNILLVLGCCFLAAGLTQHESRFNETVASTMSSLMAVASASLIIPATLYAVMHGDNKKDNLETDKNILVLSHGTAIILLILYILYLYFQLYSHHSLFADVENQEGGDNEEEAQILSPVAAGVALVIVTVLVAVCAEFLVDSIDSIVESAHISKTFVGLILIPIVGNAAEHVTAVIVAYKGKMDLAINVAIGSSMQIALFVTPFLVILGWIMHEPMTLHFQGFETMIFFISVLIVNYLIQDGKSNYLEGAMCIGIYAIIALAFYIYPDNAAGDITVDVVKRFFAVN</sequence>
<keyword evidence="8" id="KW-0406">Ion transport</keyword>
<dbReference type="GO" id="GO:0012505">
    <property type="term" value="C:endomembrane system"/>
    <property type="evidence" value="ECO:0007669"/>
    <property type="project" value="UniProtKB-SubCell"/>
</dbReference>
<dbReference type="Pfam" id="PF01699">
    <property type="entry name" value="Na_Ca_ex"/>
    <property type="match status" value="2"/>
</dbReference>
<keyword evidence="15" id="KW-1185">Reference proteome</keyword>
<feature type="transmembrane region" description="Helical" evidence="11">
    <location>
        <begin position="1256"/>
        <end position="1276"/>
    </location>
</feature>
<dbReference type="InterPro" id="IPR044880">
    <property type="entry name" value="NCX_ion-bd_dom_sf"/>
</dbReference>
<evidence type="ECO:0000256" key="9">
    <source>
        <dbReference type="ARBA" id="ARBA00023136"/>
    </source>
</evidence>
<comment type="caution">
    <text evidence="14">The sequence shown here is derived from an EMBL/GenBank/DDBJ whole genome shotgun (WGS) entry which is preliminary data.</text>
</comment>
<accession>A0A8J2HVE7</accession>
<dbReference type="InterPro" id="IPR004837">
    <property type="entry name" value="NaCa_Exmemb"/>
</dbReference>
<dbReference type="GO" id="GO:0006874">
    <property type="term" value="P:intracellular calcium ion homeostasis"/>
    <property type="evidence" value="ECO:0007669"/>
    <property type="project" value="TreeGrafter"/>
</dbReference>
<evidence type="ECO:0000256" key="11">
    <source>
        <dbReference type="SAM" id="Phobius"/>
    </source>
</evidence>
<evidence type="ECO:0000256" key="1">
    <source>
        <dbReference type="ARBA" id="ARBA00004127"/>
    </source>
</evidence>
<keyword evidence="6" id="KW-0106">Calcium</keyword>
<feature type="transmembrane region" description="Helical" evidence="11">
    <location>
        <begin position="1078"/>
        <end position="1099"/>
    </location>
</feature>
<proteinExistence type="inferred from homology"/>
<feature type="transmembrane region" description="Helical" evidence="11">
    <location>
        <begin position="1129"/>
        <end position="1150"/>
    </location>
</feature>
<dbReference type="GeneID" id="67016863"/>
<evidence type="ECO:0000313" key="15">
    <source>
        <dbReference type="Proteomes" id="UP000676310"/>
    </source>
</evidence>
<evidence type="ECO:0000256" key="2">
    <source>
        <dbReference type="ARBA" id="ARBA00008170"/>
    </source>
</evidence>
<feature type="transmembrane region" description="Helical" evidence="11">
    <location>
        <begin position="846"/>
        <end position="866"/>
    </location>
</feature>
<keyword evidence="4" id="KW-0109">Calcium transport</keyword>
<evidence type="ECO:0000256" key="4">
    <source>
        <dbReference type="ARBA" id="ARBA00022568"/>
    </source>
</evidence>
<dbReference type="EMBL" id="CAJRGZ010000015">
    <property type="protein sequence ID" value="CAG5139545.1"/>
    <property type="molecule type" value="Genomic_DNA"/>
</dbReference>
<name>A0A8J2HVE7_9PLEO</name>
<dbReference type="RefSeq" id="XP_043164041.1">
    <property type="nucleotide sequence ID" value="XM_043308106.1"/>
</dbReference>
<feature type="chain" id="PRO_5035324331" description="Sodium/calcium exchanger membrane region domain-containing protein" evidence="12">
    <location>
        <begin position="19"/>
        <end position="1296"/>
    </location>
</feature>
<evidence type="ECO:0000313" key="14">
    <source>
        <dbReference type="EMBL" id="CAG5139545.1"/>
    </source>
</evidence>
<keyword evidence="5 11" id="KW-0812">Transmembrane</keyword>
<comment type="similarity">
    <text evidence="2">Belongs to the Ca(2+):cation antiporter (CaCA) (TC 2.A.19) family.</text>
</comment>
<evidence type="ECO:0000256" key="8">
    <source>
        <dbReference type="ARBA" id="ARBA00023065"/>
    </source>
</evidence>
<feature type="transmembrane region" description="Helical" evidence="11">
    <location>
        <begin position="1196"/>
        <end position="1222"/>
    </location>
</feature>
<evidence type="ECO:0000256" key="3">
    <source>
        <dbReference type="ARBA" id="ARBA00022448"/>
    </source>
</evidence>
<evidence type="ECO:0000256" key="5">
    <source>
        <dbReference type="ARBA" id="ARBA00022692"/>
    </source>
</evidence>
<dbReference type="Gene3D" id="2.60.120.260">
    <property type="entry name" value="Galactose-binding domain-like"/>
    <property type="match status" value="1"/>
</dbReference>
<dbReference type="PANTHER" id="PTHR31503:SF22">
    <property type="entry name" value="VACUOLAR CALCIUM ION TRANSPORTER"/>
    <property type="match status" value="1"/>
</dbReference>
<feature type="transmembrane region" description="Helical" evidence="11">
    <location>
        <begin position="1039"/>
        <end position="1063"/>
    </location>
</feature>
<dbReference type="NCBIfam" id="TIGR00846">
    <property type="entry name" value="caca2"/>
    <property type="match status" value="1"/>
</dbReference>
<organism evidence="14 15">
    <name type="scientific">Alternaria atra</name>
    <dbReference type="NCBI Taxonomy" id="119953"/>
    <lineage>
        <taxon>Eukaryota</taxon>
        <taxon>Fungi</taxon>
        <taxon>Dikarya</taxon>
        <taxon>Ascomycota</taxon>
        <taxon>Pezizomycotina</taxon>
        <taxon>Dothideomycetes</taxon>
        <taxon>Pleosporomycetidae</taxon>
        <taxon>Pleosporales</taxon>
        <taxon>Pleosporineae</taxon>
        <taxon>Pleosporaceae</taxon>
        <taxon>Alternaria</taxon>
        <taxon>Alternaria sect. Ulocladioides</taxon>
    </lineage>
</organism>